<feature type="transmembrane region" description="Helical" evidence="9">
    <location>
        <begin position="437"/>
        <end position="453"/>
    </location>
</feature>
<keyword evidence="6 9" id="KW-0472">Membrane</keyword>
<dbReference type="Pfam" id="PF26314">
    <property type="entry name" value="MptA_B_family"/>
    <property type="match status" value="1"/>
</dbReference>
<comment type="caution">
    <text evidence="10">The sequence shown here is derived from an EMBL/GenBank/DDBJ whole genome shotgun (WGS) entry which is preliminary data.</text>
</comment>
<evidence type="ECO:0000256" key="1">
    <source>
        <dbReference type="ARBA" id="ARBA00004141"/>
    </source>
</evidence>
<dbReference type="InterPro" id="IPR049829">
    <property type="entry name" value="MptA/B-like"/>
</dbReference>
<evidence type="ECO:0000256" key="7">
    <source>
        <dbReference type="ARBA" id="ARBA00043987"/>
    </source>
</evidence>
<reference evidence="10" key="1">
    <citation type="submission" date="2022-01" db="EMBL/GenBank/DDBJ databases">
        <title>Corynebacterium sp. nov isolated from isolated from the feces of the greater white-fronted geese (Anser albifrons) at Poyang Lake, PR China.</title>
        <authorList>
            <person name="Liu Q."/>
        </authorList>
    </citation>
    <scope>NUCLEOTIDE SEQUENCE</scope>
    <source>
        <strain evidence="10">JCM 32435</strain>
    </source>
</reference>
<evidence type="ECO:0000256" key="9">
    <source>
        <dbReference type="SAM" id="Phobius"/>
    </source>
</evidence>
<gene>
    <name evidence="10" type="ORF">L1O03_03640</name>
</gene>
<dbReference type="NCBIfam" id="TIGR03459">
    <property type="entry name" value="crt_membr"/>
    <property type="match status" value="1"/>
</dbReference>
<dbReference type="AlphaFoldDB" id="A0A9X1QP69"/>
<proteinExistence type="inferred from homology"/>
<evidence type="ECO:0000256" key="4">
    <source>
        <dbReference type="ARBA" id="ARBA00022692"/>
    </source>
</evidence>
<dbReference type="Proteomes" id="UP001139336">
    <property type="component" value="Unassembled WGS sequence"/>
</dbReference>
<protein>
    <recommendedName>
        <fullName evidence="8">Alpha-(1-&gt;6)-mannopyranosyltransferase A</fullName>
    </recommendedName>
</protein>
<keyword evidence="2" id="KW-0328">Glycosyltransferase</keyword>
<evidence type="ECO:0000313" key="10">
    <source>
        <dbReference type="EMBL" id="MCF4006271.1"/>
    </source>
</evidence>
<feature type="transmembrane region" description="Helical" evidence="9">
    <location>
        <begin position="182"/>
        <end position="200"/>
    </location>
</feature>
<organism evidence="10 11">
    <name type="scientific">Corynebacterium uropygiale</name>
    <dbReference type="NCBI Taxonomy" id="1775911"/>
    <lineage>
        <taxon>Bacteria</taxon>
        <taxon>Bacillati</taxon>
        <taxon>Actinomycetota</taxon>
        <taxon>Actinomycetes</taxon>
        <taxon>Mycobacteriales</taxon>
        <taxon>Corynebacteriaceae</taxon>
        <taxon>Corynebacterium</taxon>
    </lineage>
</organism>
<dbReference type="GO" id="GO:0016757">
    <property type="term" value="F:glycosyltransferase activity"/>
    <property type="evidence" value="ECO:0007669"/>
    <property type="project" value="UniProtKB-KW"/>
</dbReference>
<accession>A0A9X1QP69</accession>
<feature type="transmembrane region" description="Helical" evidence="9">
    <location>
        <begin position="95"/>
        <end position="112"/>
    </location>
</feature>
<evidence type="ECO:0000256" key="3">
    <source>
        <dbReference type="ARBA" id="ARBA00022679"/>
    </source>
</evidence>
<dbReference type="NCBIfam" id="NF038066">
    <property type="entry name" value="MptB"/>
    <property type="match status" value="1"/>
</dbReference>
<feature type="transmembrane region" description="Helical" evidence="9">
    <location>
        <begin position="459"/>
        <end position="477"/>
    </location>
</feature>
<name>A0A9X1QP69_9CORY</name>
<evidence type="ECO:0000256" key="5">
    <source>
        <dbReference type="ARBA" id="ARBA00022989"/>
    </source>
</evidence>
<evidence type="ECO:0000313" key="11">
    <source>
        <dbReference type="Proteomes" id="UP001139336"/>
    </source>
</evidence>
<feature type="transmembrane region" description="Helical" evidence="9">
    <location>
        <begin position="253"/>
        <end position="285"/>
    </location>
</feature>
<feature type="transmembrane region" description="Helical" evidence="9">
    <location>
        <begin position="212"/>
        <end position="233"/>
    </location>
</feature>
<evidence type="ECO:0000256" key="8">
    <source>
        <dbReference type="NCBIfam" id="TIGR03459"/>
    </source>
</evidence>
<feature type="transmembrane region" description="Helical" evidence="9">
    <location>
        <begin position="370"/>
        <end position="391"/>
    </location>
</feature>
<keyword evidence="3" id="KW-0808">Transferase</keyword>
<keyword evidence="5 9" id="KW-1133">Transmembrane helix</keyword>
<keyword evidence="4 9" id="KW-0812">Transmembrane</keyword>
<sequence>MRISARNLPSCMALTIGSTLVLSISSFGAGATRNRGGMLDALGLDFLAYGHGGAVSNLFFFWSLVVLIGTWALAGRRFVFQSTRPEAERLREIRRLLFAQILCLIPAAPMLSRDVYSYLMQGAMVRDGFDPYTQGAAINPGPMLLEVSFDWRNTTTPYGPLHLWIGNVITHIVGQNVTLGVLLYKIVSILGFFAIAWAIPRIADRLGASPTLALWIGVSNPLMVLHMVGGMHNESIMVGLVSLGLLCALRRRFLLSVALVGVAVSLKATAAIALPFIVWLAVRAFGGDRHAPRGRRIGAFILSGAIGVVETIAVVSLVTWVSGSSWGWLSEISGNSKVINPLALPSLLANLVTPFFQLGNDDFSYNTPLGIFRTISMVCMLVGLVLVWWFFRSDARRALTGICAAYLVAFVFNSVTLPWYYASIISLLGVISLPKPLIKWVIGVSIVLTLAFAGSGNHMLYNVGWMVATALGAWILADLSMGPRRRVSLAHAAGQDPAEGEATPPSPAPAA</sequence>
<feature type="transmembrane region" description="Helical" evidence="9">
    <location>
        <begin position="397"/>
        <end position="430"/>
    </location>
</feature>
<evidence type="ECO:0000256" key="2">
    <source>
        <dbReference type="ARBA" id="ARBA00022676"/>
    </source>
</evidence>
<dbReference type="EMBL" id="JAKGSI010000002">
    <property type="protein sequence ID" value="MCF4006271.1"/>
    <property type="molecule type" value="Genomic_DNA"/>
</dbReference>
<dbReference type="InterPro" id="IPR017822">
    <property type="entry name" value="MptA-like"/>
</dbReference>
<comment type="subcellular location">
    <subcellularLocation>
        <location evidence="1">Membrane</location>
        <topology evidence="1">Multi-pass membrane protein</topology>
    </subcellularLocation>
</comment>
<evidence type="ECO:0000256" key="6">
    <source>
        <dbReference type="ARBA" id="ARBA00023136"/>
    </source>
</evidence>
<feature type="transmembrane region" description="Helical" evidence="9">
    <location>
        <begin position="52"/>
        <end position="74"/>
    </location>
</feature>
<comment type="similarity">
    <text evidence="7">Belongs to the MptA/B family.</text>
</comment>
<keyword evidence="11" id="KW-1185">Reference proteome</keyword>
<feature type="transmembrane region" description="Helical" evidence="9">
    <location>
        <begin position="297"/>
        <end position="318"/>
    </location>
</feature>
<dbReference type="GO" id="GO:0016020">
    <property type="term" value="C:membrane"/>
    <property type="evidence" value="ECO:0007669"/>
    <property type="project" value="UniProtKB-SubCell"/>
</dbReference>